<dbReference type="EMBL" id="LAZR01001646">
    <property type="protein sequence ID" value="KKN41455.1"/>
    <property type="molecule type" value="Genomic_DNA"/>
</dbReference>
<gene>
    <name evidence="1" type="ORF">LCGC14_0723260</name>
</gene>
<proteinExistence type="predicted"/>
<sequence length="110" mass="12129">MGQDTHRRWQRTVANLLAEIIDEIGEREDDTAIAPLAKAFCNLDDDQQAKFFVEVVRIAGDWGTSNAAEHQALAIGRHLKTCSCSTEGARDFIRSIEYGIGREEDAAGGH</sequence>
<accession>A0A0F9QBU2</accession>
<organism evidence="1">
    <name type="scientific">marine sediment metagenome</name>
    <dbReference type="NCBI Taxonomy" id="412755"/>
    <lineage>
        <taxon>unclassified sequences</taxon>
        <taxon>metagenomes</taxon>
        <taxon>ecological metagenomes</taxon>
    </lineage>
</organism>
<name>A0A0F9QBU2_9ZZZZ</name>
<reference evidence="1" key="1">
    <citation type="journal article" date="2015" name="Nature">
        <title>Complex archaea that bridge the gap between prokaryotes and eukaryotes.</title>
        <authorList>
            <person name="Spang A."/>
            <person name="Saw J.H."/>
            <person name="Jorgensen S.L."/>
            <person name="Zaremba-Niedzwiedzka K."/>
            <person name="Martijn J."/>
            <person name="Lind A.E."/>
            <person name="van Eijk R."/>
            <person name="Schleper C."/>
            <person name="Guy L."/>
            <person name="Ettema T.J."/>
        </authorList>
    </citation>
    <scope>NUCLEOTIDE SEQUENCE</scope>
</reference>
<dbReference type="AlphaFoldDB" id="A0A0F9QBU2"/>
<comment type="caution">
    <text evidence="1">The sequence shown here is derived from an EMBL/GenBank/DDBJ whole genome shotgun (WGS) entry which is preliminary data.</text>
</comment>
<protein>
    <submittedName>
        <fullName evidence="1">Uncharacterized protein</fullName>
    </submittedName>
</protein>
<evidence type="ECO:0000313" key="1">
    <source>
        <dbReference type="EMBL" id="KKN41455.1"/>
    </source>
</evidence>